<dbReference type="SUPFAM" id="SSF47413">
    <property type="entry name" value="lambda repressor-like DNA-binding domains"/>
    <property type="match status" value="1"/>
</dbReference>
<dbReference type="Pfam" id="PF01381">
    <property type="entry name" value="HTH_3"/>
    <property type="match status" value="1"/>
</dbReference>
<evidence type="ECO:0000259" key="4">
    <source>
        <dbReference type="PROSITE" id="PS50943"/>
    </source>
</evidence>
<dbReference type="PANTHER" id="PTHR46797:SF23">
    <property type="entry name" value="HTH-TYPE TRANSCRIPTIONAL REGULATOR SUTR"/>
    <property type="match status" value="1"/>
</dbReference>
<dbReference type="Proteomes" id="UP000265581">
    <property type="component" value="Unassembled WGS sequence"/>
</dbReference>
<dbReference type="PANTHER" id="PTHR46797">
    <property type="entry name" value="HTH-TYPE TRANSCRIPTIONAL REGULATOR"/>
    <property type="match status" value="1"/>
</dbReference>
<keyword evidence="6" id="KW-1185">Reference proteome</keyword>
<dbReference type="AlphaFoldDB" id="A0A371PA65"/>
<dbReference type="InterPro" id="IPR001387">
    <property type="entry name" value="Cro/C1-type_HTH"/>
</dbReference>
<evidence type="ECO:0000313" key="6">
    <source>
        <dbReference type="Proteomes" id="UP000265581"/>
    </source>
</evidence>
<dbReference type="PROSITE" id="PS50943">
    <property type="entry name" value="HTH_CROC1"/>
    <property type="match status" value="1"/>
</dbReference>
<dbReference type="EMBL" id="QUBR01000001">
    <property type="protein sequence ID" value="REK72802.1"/>
    <property type="molecule type" value="Genomic_DNA"/>
</dbReference>
<dbReference type="InterPro" id="IPR050807">
    <property type="entry name" value="TransReg_Diox_bact_type"/>
</dbReference>
<accession>A0A371PA65</accession>
<dbReference type="GO" id="GO:0003677">
    <property type="term" value="F:DNA binding"/>
    <property type="evidence" value="ECO:0007669"/>
    <property type="project" value="UniProtKB-KW"/>
</dbReference>
<dbReference type="GO" id="GO:0003700">
    <property type="term" value="F:DNA-binding transcription factor activity"/>
    <property type="evidence" value="ECO:0007669"/>
    <property type="project" value="TreeGrafter"/>
</dbReference>
<name>A0A371PA65_9ACTN</name>
<reference evidence="5 6" key="1">
    <citation type="submission" date="2018-08" db="EMBL/GenBank/DDBJ databases">
        <title>Aeromicrobium sp. M2KJ-4, whole genome shotgun sequence.</title>
        <authorList>
            <person name="Tuo L."/>
        </authorList>
    </citation>
    <scope>NUCLEOTIDE SEQUENCE [LARGE SCALE GENOMIC DNA]</scope>
    <source>
        <strain evidence="5 6">M2KJ-4</strain>
    </source>
</reference>
<sequence length="80" mass="8812">MSSTSVTVARVTSELQKIVGRRLREQRESLGLSQEAMAERLGYHRTFLGSVERGERNLTLASVEQLAASLGVPALDLLRD</sequence>
<evidence type="ECO:0000313" key="5">
    <source>
        <dbReference type="EMBL" id="REK72802.1"/>
    </source>
</evidence>
<feature type="domain" description="HTH cro/C1-type" evidence="4">
    <location>
        <begin position="23"/>
        <end position="77"/>
    </location>
</feature>
<dbReference type="GO" id="GO:0005829">
    <property type="term" value="C:cytosol"/>
    <property type="evidence" value="ECO:0007669"/>
    <property type="project" value="TreeGrafter"/>
</dbReference>
<keyword evidence="2" id="KW-0238">DNA-binding</keyword>
<protein>
    <submittedName>
        <fullName evidence="5">XRE family transcriptional regulator</fullName>
    </submittedName>
</protein>
<gene>
    <name evidence="5" type="ORF">DX116_04160</name>
</gene>
<organism evidence="5 6">
    <name type="scientific">Aeromicrobium endophyticum</name>
    <dbReference type="NCBI Taxonomy" id="2292704"/>
    <lineage>
        <taxon>Bacteria</taxon>
        <taxon>Bacillati</taxon>
        <taxon>Actinomycetota</taxon>
        <taxon>Actinomycetes</taxon>
        <taxon>Propionibacteriales</taxon>
        <taxon>Nocardioidaceae</taxon>
        <taxon>Aeromicrobium</taxon>
    </lineage>
</organism>
<dbReference type="Gene3D" id="1.10.260.40">
    <property type="entry name" value="lambda repressor-like DNA-binding domains"/>
    <property type="match status" value="1"/>
</dbReference>
<keyword evidence="3" id="KW-0804">Transcription</keyword>
<evidence type="ECO:0000256" key="3">
    <source>
        <dbReference type="ARBA" id="ARBA00023163"/>
    </source>
</evidence>
<dbReference type="SMART" id="SM00530">
    <property type="entry name" value="HTH_XRE"/>
    <property type="match status" value="1"/>
</dbReference>
<evidence type="ECO:0000256" key="1">
    <source>
        <dbReference type="ARBA" id="ARBA00023015"/>
    </source>
</evidence>
<keyword evidence="1" id="KW-0805">Transcription regulation</keyword>
<proteinExistence type="predicted"/>
<dbReference type="OrthoDB" id="9814553at2"/>
<dbReference type="InterPro" id="IPR010982">
    <property type="entry name" value="Lambda_DNA-bd_dom_sf"/>
</dbReference>
<evidence type="ECO:0000256" key="2">
    <source>
        <dbReference type="ARBA" id="ARBA00023125"/>
    </source>
</evidence>
<comment type="caution">
    <text evidence="5">The sequence shown here is derived from an EMBL/GenBank/DDBJ whole genome shotgun (WGS) entry which is preliminary data.</text>
</comment>
<dbReference type="CDD" id="cd00093">
    <property type="entry name" value="HTH_XRE"/>
    <property type="match status" value="1"/>
</dbReference>